<dbReference type="PANTHER" id="PTHR46652">
    <property type="entry name" value="LEUCINE-RICH REPEAT AND IQ DOMAIN-CONTAINING PROTEIN 1-RELATED"/>
    <property type="match status" value="1"/>
</dbReference>
<evidence type="ECO:0000313" key="4">
    <source>
        <dbReference type="Proteomes" id="UP001642409"/>
    </source>
</evidence>
<dbReference type="SMART" id="SM00365">
    <property type="entry name" value="LRR_SD22"/>
    <property type="match status" value="4"/>
</dbReference>
<evidence type="ECO:0000256" key="1">
    <source>
        <dbReference type="ARBA" id="ARBA00022614"/>
    </source>
</evidence>
<evidence type="ECO:0000313" key="3">
    <source>
        <dbReference type="EMBL" id="CAL6036532.1"/>
    </source>
</evidence>
<dbReference type="InterPro" id="IPR025875">
    <property type="entry name" value="Leu-rich_rpt_4"/>
</dbReference>
<dbReference type="InterPro" id="IPR001611">
    <property type="entry name" value="Leu-rich_rpt"/>
</dbReference>
<comment type="caution">
    <text evidence="3">The sequence shown here is derived from an EMBL/GenBank/DDBJ whole genome shotgun (WGS) entry which is preliminary data.</text>
</comment>
<keyword evidence="2" id="KW-0677">Repeat</keyword>
<dbReference type="InterPro" id="IPR032675">
    <property type="entry name" value="LRR_dom_sf"/>
</dbReference>
<dbReference type="SUPFAM" id="SSF52058">
    <property type="entry name" value="L domain-like"/>
    <property type="match status" value="1"/>
</dbReference>
<dbReference type="Proteomes" id="UP001642409">
    <property type="component" value="Unassembled WGS sequence"/>
</dbReference>
<accession>A0ABP1JF10</accession>
<reference evidence="3 4" key="1">
    <citation type="submission" date="2024-07" db="EMBL/GenBank/DDBJ databases">
        <authorList>
            <person name="Akdeniz Z."/>
        </authorList>
    </citation>
    <scope>NUCLEOTIDE SEQUENCE [LARGE SCALE GENOMIC DNA]</scope>
</reference>
<keyword evidence="1" id="KW-0433">Leucine-rich repeat</keyword>
<dbReference type="EMBL" id="CAXDID020000134">
    <property type="protein sequence ID" value="CAL6036532.1"/>
    <property type="molecule type" value="Genomic_DNA"/>
</dbReference>
<evidence type="ECO:0000256" key="2">
    <source>
        <dbReference type="ARBA" id="ARBA00022737"/>
    </source>
</evidence>
<dbReference type="InterPro" id="IPR050836">
    <property type="entry name" value="SDS22/Internalin_LRR"/>
</dbReference>
<dbReference type="Pfam" id="PF12799">
    <property type="entry name" value="LRR_4"/>
    <property type="match status" value="3"/>
</dbReference>
<dbReference type="PANTHER" id="PTHR46652:SF3">
    <property type="entry name" value="LEUCINE-RICH REPEAT-CONTAINING PROTEIN 9"/>
    <property type="match status" value="1"/>
</dbReference>
<protein>
    <submittedName>
        <fullName evidence="3">Leucine-rich_repeat domain-containing protein</fullName>
    </submittedName>
</protein>
<organism evidence="3 4">
    <name type="scientific">Hexamita inflata</name>
    <dbReference type="NCBI Taxonomy" id="28002"/>
    <lineage>
        <taxon>Eukaryota</taxon>
        <taxon>Metamonada</taxon>
        <taxon>Diplomonadida</taxon>
        <taxon>Hexamitidae</taxon>
        <taxon>Hexamitinae</taxon>
        <taxon>Hexamita</taxon>
    </lineage>
</organism>
<gene>
    <name evidence="3" type="ORF">HINF_LOCUS36454</name>
</gene>
<sequence>MPLCNCQQLSQAKYDKAMLKQFKNAVSRYVLVIENKLDLASFSFVDDFKVVSMLSVYNCSNVNFTRPSINVTDLRLTFCDIQDIEGIQYMQQLSVLRLQDNKIQSILQLRSLHNLTELDLYRNKITSIDPLKNLLQLQSLILFENSISDLAPLRFLVNLHFLDLTSNRISNIYYLRFLNNIKSLWLGNNNIVDLSPLQGIQSLTELVLNNNKIVHFNLNKKQLQNVVLDQNYIEAVVEGAEMAEQVPPTSKQKMESVFMGVVYEEHLKDETMKQLKTQMKIKMESEFEKIYEIMWKIEKRHKHFLQQVQTCFVLSNCDTQ</sequence>
<proteinExistence type="predicted"/>
<name>A0ABP1JF10_9EUKA</name>
<dbReference type="Gene3D" id="3.80.10.10">
    <property type="entry name" value="Ribonuclease Inhibitor"/>
    <property type="match status" value="1"/>
</dbReference>
<keyword evidence="4" id="KW-1185">Reference proteome</keyword>
<dbReference type="PROSITE" id="PS51450">
    <property type="entry name" value="LRR"/>
    <property type="match status" value="5"/>
</dbReference>